<dbReference type="InterPro" id="IPR005074">
    <property type="entry name" value="Peptidase_C39"/>
</dbReference>
<evidence type="ECO:0000313" key="2">
    <source>
        <dbReference type="EMBL" id="CAL1240830.1"/>
    </source>
</evidence>
<organism evidence="2 3">
    <name type="scientific">Candidatus Methylocalor cossyra</name>
    <dbReference type="NCBI Taxonomy" id="3108543"/>
    <lineage>
        <taxon>Bacteria</taxon>
        <taxon>Pseudomonadati</taxon>
        <taxon>Pseudomonadota</taxon>
        <taxon>Gammaproteobacteria</taxon>
        <taxon>Methylococcales</taxon>
        <taxon>Methylococcaceae</taxon>
        <taxon>Candidatus Methylocalor</taxon>
    </lineage>
</organism>
<dbReference type="Pfam" id="PF03412">
    <property type="entry name" value="Peptidase_C39"/>
    <property type="match status" value="1"/>
</dbReference>
<sequence>MLLSTLSVSGLVPVKSWKTLRDPRVVKQDFDYSCGAASLATLLNEHYGQNVTEEQLLKAMDKGDGRASFADMARALRQFGFKAQGFAASWEQLVKLKMPVIVYVKYRKDDHFTVLRGISGDTVWLADPSLGNRTFSRQQFLDMWETRVDKADPELAGKFLAVLPAGARIKSTEDFFTKAPVRQSNPAVEQLAFRVLP</sequence>
<dbReference type="Gene3D" id="3.90.70.10">
    <property type="entry name" value="Cysteine proteinases"/>
    <property type="match status" value="1"/>
</dbReference>
<keyword evidence="3" id="KW-1185">Reference proteome</keyword>
<dbReference type="PROSITE" id="PS50990">
    <property type="entry name" value="PEPTIDASE_C39"/>
    <property type="match status" value="1"/>
</dbReference>
<dbReference type="Proteomes" id="UP001497493">
    <property type="component" value="Chromosome"/>
</dbReference>
<evidence type="ECO:0000259" key="1">
    <source>
        <dbReference type="PROSITE" id="PS50990"/>
    </source>
</evidence>
<evidence type="ECO:0000313" key="3">
    <source>
        <dbReference type="Proteomes" id="UP001497493"/>
    </source>
</evidence>
<gene>
    <name evidence="2" type="ORF">MECH1_V1_2054</name>
</gene>
<dbReference type="CDD" id="cd02423">
    <property type="entry name" value="Peptidase_C39G"/>
    <property type="match status" value="1"/>
</dbReference>
<protein>
    <submittedName>
        <fullName evidence="2">Peptidase C39, bacteriocin processing</fullName>
    </submittedName>
</protein>
<proteinExistence type="predicted"/>
<accession>A0ABP1C992</accession>
<dbReference type="RefSeq" id="WP_348757392.1">
    <property type="nucleotide sequence ID" value="NZ_OZ026884.1"/>
</dbReference>
<name>A0ABP1C992_9GAMM</name>
<dbReference type="EMBL" id="OZ026884">
    <property type="protein sequence ID" value="CAL1240830.1"/>
    <property type="molecule type" value="Genomic_DNA"/>
</dbReference>
<feature type="domain" description="Peptidase C39" evidence="1">
    <location>
        <begin position="28"/>
        <end position="151"/>
    </location>
</feature>
<reference evidence="2 3" key="1">
    <citation type="submission" date="2024-04" db="EMBL/GenBank/DDBJ databases">
        <authorList>
            <person name="Cremers G."/>
        </authorList>
    </citation>
    <scope>NUCLEOTIDE SEQUENCE [LARGE SCALE GENOMIC DNA]</scope>
    <source>
        <strain evidence="2">MeCH1-AG</strain>
    </source>
</reference>